<dbReference type="InterPro" id="IPR019591">
    <property type="entry name" value="Mrp/NBP35_ATP-bd"/>
</dbReference>
<evidence type="ECO:0000313" key="7">
    <source>
        <dbReference type="EMBL" id="KAK2185546.1"/>
    </source>
</evidence>
<comment type="caution">
    <text evidence="7">The sequence shown here is derived from an EMBL/GenBank/DDBJ whole genome shotgun (WGS) entry which is preliminary data.</text>
</comment>
<dbReference type="CDD" id="cd02037">
    <property type="entry name" value="Mrp_NBP35"/>
    <property type="match status" value="1"/>
</dbReference>
<keyword evidence="5" id="KW-0408">Iron</keyword>
<evidence type="ECO:0000256" key="4">
    <source>
        <dbReference type="ARBA" id="ARBA00022840"/>
    </source>
</evidence>
<evidence type="ECO:0008006" key="9">
    <source>
        <dbReference type="Google" id="ProtNLM"/>
    </source>
</evidence>
<organism evidence="7 8">
    <name type="scientific">Ridgeia piscesae</name>
    <name type="common">Tubeworm</name>
    <dbReference type="NCBI Taxonomy" id="27915"/>
    <lineage>
        <taxon>Eukaryota</taxon>
        <taxon>Metazoa</taxon>
        <taxon>Spiralia</taxon>
        <taxon>Lophotrochozoa</taxon>
        <taxon>Annelida</taxon>
        <taxon>Polychaeta</taxon>
        <taxon>Sedentaria</taxon>
        <taxon>Canalipalpata</taxon>
        <taxon>Sabellida</taxon>
        <taxon>Siboglinidae</taxon>
        <taxon>Ridgeia</taxon>
    </lineage>
</organism>
<protein>
    <recommendedName>
        <fullName evidence="9">Cytosolic Fe-S cluster assembly factor NUBP1</fullName>
    </recommendedName>
</protein>
<keyword evidence="6" id="KW-0411">Iron-sulfur</keyword>
<proteinExistence type="predicted"/>
<dbReference type="SUPFAM" id="SSF52540">
    <property type="entry name" value="P-loop containing nucleoside triphosphate hydrolases"/>
    <property type="match status" value="1"/>
</dbReference>
<dbReference type="GO" id="GO:0046872">
    <property type="term" value="F:metal ion binding"/>
    <property type="evidence" value="ECO:0007669"/>
    <property type="project" value="UniProtKB-KW"/>
</dbReference>
<gene>
    <name evidence="7" type="ORF">NP493_228g00016</name>
</gene>
<dbReference type="GO" id="GO:0051539">
    <property type="term" value="F:4 iron, 4 sulfur cluster binding"/>
    <property type="evidence" value="ECO:0007669"/>
    <property type="project" value="UniProtKB-KW"/>
</dbReference>
<evidence type="ECO:0000313" key="8">
    <source>
        <dbReference type="Proteomes" id="UP001209878"/>
    </source>
</evidence>
<dbReference type="PROSITE" id="PS01215">
    <property type="entry name" value="MRP"/>
    <property type="match status" value="1"/>
</dbReference>
<dbReference type="GO" id="GO:0016226">
    <property type="term" value="P:iron-sulfur cluster assembly"/>
    <property type="evidence" value="ECO:0007669"/>
    <property type="project" value="InterPro"/>
</dbReference>
<dbReference type="GO" id="GO:0140663">
    <property type="term" value="F:ATP-dependent FeS chaperone activity"/>
    <property type="evidence" value="ECO:0007669"/>
    <property type="project" value="InterPro"/>
</dbReference>
<dbReference type="GO" id="GO:0005829">
    <property type="term" value="C:cytosol"/>
    <property type="evidence" value="ECO:0007669"/>
    <property type="project" value="TreeGrafter"/>
</dbReference>
<evidence type="ECO:0000256" key="5">
    <source>
        <dbReference type="ARBA" id="ARBA00023004"/>
    </source>
</evidence>
<evidence type="ECO:0000256" key="2">
    <source>
        <dbReference type="ARBA" id="ARBA00022723"/>
    </source>
</evidence>
<dbReference type="PANTHER" id="PTHR23264:SF35">
    <property type="entry name" value="CYTOSOLIC FE-S CLUSTER ASSEMBLY FACTOR NUBP1"/>
    <property type="match status" value="1"/>
</dbReference>
<dbReference type="InterPro" id="IPR027417">
    <property type="entry name" value="P-loop_NTPase"/>
</dbReference>
<dbReference type="InterPro" id="IPR000808">
    <property type="entry name" value="Mrp-like_CS"/>
</dbReference>
<keyword evidence="3" id="KW-0547">Nucleotide-binding</keyword>
<dbReference type="Proteomes" id="UP001209878">
    <property type="component" value="Unassembled WGS sequence"/>
</dbReference>
<reference evidence="7" key="1">
    <citation type="journal article" date="2023" name="Mol. Biol. Evol.">
        <title>Third-Generation Sequencing Reveals the Adaptive Role of the Epigenome in Three Deep-Sea Polychaetes.</title>
        <authorList>
            <person name="Perez M."/>
            <person name="Aroh O."/>
            <person name="Sun Y."/>
            <person name="Lan Y."/>
            <person name="Juniper S.K."/>
            <person name="Young C.R."/>
            <person name="Angers B."/>
            <person name="Qian P.Y."/>
        </authorList>
    </citation>
    <scope>NUCLEOTIDE SEQUENCE</scope>
    <source>
        <strain evidence="7">R07B-5</strain>
    </source>
</reference>
<accession>A0AAD9P050</accession>
<dbReference type="Gene3D" id="3.40.50.300">
    <property type="entry name" value="P-loop containing nucleotide triphosphate hydrolases"/>
    <property type="match status" value="1"/>
</dbReference>
<dbReference type="PANTHER" id="PTHR23264">
    <property type="entry name" value="NUCLEOTIDE-BINDING PROTEIN NBP35 YEAST -RELATED"/>
    <property type="match status" value="1"/>
</dbReference>
<dbReference type="InterPro" id="IPR033756">
    <property type="entry name" value="YlxH/NBP35"/>
</dbReference>
<evidence type="ECO:0000256" key="3">
    <source>
        <dbReference type="ARBA" id="ARBA00022741"/>
    </source>
</evidence>
<keyword evidence="8" id="KW-1185">Reference proteome</keyword>
<keyword evidence="1" id="KW-0004">4Fe-4S</keyword>
<sequence length="142" mass="15540">MSVGFLLASPDDAVIWRGPKKNGLIKQFLRDVDWGTVDYLVIDTPPGTSDEHLSVVTYMSAAQVDGAVIVTTPQEVALQDVRKEISFCKKVKMPIIGVVENMSGFVCPHCKVTSCSLSSTQPVLYFICGVVYKTLHSVKPCF</sequence>
<dbReference type="Pfam" id="PF10609">
    <property type="entry name" value="ParA"/>
    <property type="match status" value="1"/>
</dbReference>
<dbReference type="AlphaFoldDB" id="A0AAD9P050"/>
<keyword evidence="2" id="KW-0479">Metal-binding</keyword>
<name>A0AAD9P050_RIDPI</name>
<keyword evidence="4" id="KW-0067">ATP-binding</keyword>
<evidence type="ECO:0000256" key="6">
    <source>
        <dbReference type="ARBA" id="ARBA00023014"/>
    </source>
</evidence>
<dbReference type="EMBL" id="JAODUO010000230">
    <property type="protein sequence ID" value="KAK2185546.1"/>
    <property type="molecule type" value="Genomic_DNA"/>
</dbReference>
<evidence type="ECO:0000256" key="1">
    <source>
        <dbReference type="ARBA" id="ARBA00022485"/>
    </source>
</evidence>
<dbReference type="GO" id="GO:0005524">
    <property type="term" value="F:ATP binding"/>
    <property type="evidence" value="ECO:0007669"/>
    <property type="project" value="UniProtKB-KW"/>
</dbReference>